<gene>
    <name evidence="1" type="ORF">HBR001_LOCUS9208</name>
</gene>
<evidence type="ECO:0000313" key="2">
    <source>
        <dbReference type="Proteomes" id="UP001162031"/>
    </source>
</evidence>
<name>A0AAV0V133_HYABA</name>
<accession>A0AAV0V133</accession>
<keyword evidence="2" id="KW-1185">Reference proteome</keyword>
<protein>
    <recommendedName>
        <fullName evidence="3">RxLR effector candidate protein</fullName>
    </recommendedName>
</protein>
<reference evidence="1" key="1">
    <citation type="submission" date="2022-12" db="EMBL/GenBank/DDBJ databases">
        <authorList>
            <person name="Webb A."/>
        </authorList>
    </citation>
    <scope>NUCLEOTIDE SEQUENCE</scope>
    <source>
        <strain evidence="1">Hp1</strain>
    </source>
</reference>
<dbReference type="AlphaFoldDB" id="A0AAV0V133"/>
<sequence>MLPLTELHGALQVAHGWQMLHSSDPSICRIARQQLRQIADSRFKIDAVGHLHRFGLKFEQSPAVEETNTTAQRLQLRVPHRAEWLDNRDVLRHVKLHLKNKHWTRPRGMWESDYRFAIAARLNQLDTFSVLKRRRLRVHDKCRHPGC</sequence>
<dbReference type="EMBL" id="CANTFL010001480">
    <property type="protein sequence ID" value="CAI5742889.1"/>
    <property type="molecule type" value="Genomic_DNA"/>
</dbReference>
<evidence type="ECO:0000313" key="1">
    <source>
        <dbReference type="EMBL" id="CAI5742889.1"/>
    </source>
</evidence>
<comment type="caution">
    <text evidence="1">The sequence shown here is derived from an EMBL/GenBank/DDBJ whole genome shotgun (WGS) entry which is preliminary data.</text>
</comment>
<organism evidence="1 2">
    <name type="scientific">Hyaloperonospora brassicae</name>
    <name type="common">Brassica downy mildew</name>
    <name type="synonym">Peronospora brassicae</name>
    <dbReference type="NCBI Taxonomy" id="162125"/>
    <lineage>
        <taxon>Eukaryota</taxon>
        <taxon>Sar</taxon>
        <taxon>Stramenopiles</taxon>
        <taxon>Oomycota</taxon>
        <taxon>Peronosporomycetes</taxon>
        <taxon>Peronosporales</taxon>
        <taxon>Peronosporaceae</taxon>
        <taxon>Hyaloperonospora</taxon>
    </lineage>
</organism>
<evidence type="ECO:0008006" key="3">
    <source>
        <dbReference type="Google" id="ProtNLM"/>
    </source>
</evidence>
<dbReference type="Proteomes" id="UP001162031">
    <property type="component" value="Unassembled WGS sequence"/>
</dbReference>
<proteinExistence type="predicted"/>